<comment type="caution">
    <text evidence="2">The sequence shown here is derived from an EMBL/GenBank/DDBJ whole genome shotgun (WGS) entry which is preliminary data.</text>
</comment>
<keyword evidence="3" id="KW-1185">Reference proteome</keyword>
<dbReference type="RefSeq" id="WP_331210886.1">
    <property type="nucleotide sequence ID" value="NZ_JAZGQL010000028.1"/>
</dbReference>
<gene>
    <name evidence="2" type="ORF">V1634_28895</name>
</gene>
<dbReference type="Proteomes" id="UP001339911">
    <property type="component" value="Unassembled WGS sequence"/>
</dbReference>
<organism evidence="2 3">
    <name type="scientific">Plantactinospora veratri</name>
    <dbReference type="NCBI Taxonomy" id="1436122"/>
    <lineage>
        <taxon>Bacteria</taxon>
        <taxon>Bacillati</taxon>
        <taxon>Actinomycetota</taxon>
        <taxon>Actinomycetes</taxon>
        <taxon>Micromonosporales</taxon>
        <taxon>Micromonosporaceae</taxon>
        <taxon>Plantactinospora</taxon>
    </lineage>
</organism>
<evidence type="ECO:0000256" key="1">
    <source>
        <dbReference type="SAM" id="MobiDB-lite"/>
    </source>
</evidence>
<proteinExistence type="predicted"/>
<evidence type="ECO:0000313" key="3">
    <source>
        <dbReference type="Proteomes" id="UP001339911"/>
    </source>
</evidence>
<protein>
    <submittedName>
        <fullName evidence="2">Uncharacterized protein</fullName>
    </submittedName>
</protein>
<sequence>MGGRRRRAARLGAARAVWRLTGDPGPALDAAGHETPGDDRPLRPRDENLK</sequence>
<feature type="compositionally biased region" description="Basic and acidic residues" evidence="1">
    <location>
        <begin position="31"/>
        <end position="50"/>
    </location>
</feature>
<feature type="region of interest" description="Disordered" evidence="1">
    <location>
        <begin position="19"/>
        <end position="50"/>
    </location>
</feature>
<name>A0ABU7SLM0_9ACTN</name>
<evidence type="ECO:0000313" key="2">
    <source>
        <dbReference type="EMBL" id="MEE6310866.1"/>
    </source>
</evidence>
<dbReference type="EMBL" id="JAZGQL010000028">
    <property type="protein sequence ID" value="MEE6310866.1"/>
    <property type="molecule type" value="Genomic_DNA"/>
</dbReference>
<accession>A0ABU7SLM0</accession>
<reference evidence="2 3" key="1">
    <citation type="submission" date="2024-01" db="EMBL/GenBank/DDBJ databases">
        <title>Genome insights into Plantactinospora veratri sp. nov.</title>
        <authorList>
            <person name="Wang L."/>
        </authorList>
    </citation>
    <scope>NUCLEOTIDE SEQUENCE [LARGE SCALE GENOMIC DNA]</scope>
    <source>
        <strain evidence="2 3">NEAU-FHS4</strain>
    </source>
</reference>